<dbReference type="SUPFAM" id="SSF56112">
    <property type="entry name" value="Protein kinase-like (PK-like)"/>
    <property type="match status" value="1"/>
</dbReference>
<feature type="region of interest" description="Disordered" evidence="7">
    <location>
        <begin position="224"/>
        <end position="275"/>
    </location>
</feature>
<dbReference type="GO" id="GO:0005634">
    <property type="term" value="C:nucleus"/>
    <property type="evidence" value="ECO:0007669"/>
    <property type="project" value="TreeGrafter"/>
</dbReference>
<evidence type="ECO:0000256" key="2">
    <source>
        <dbReference type="ARBA" id="ARBA00022527"/>
    </source>
</evidence>
<dbReference type="Gene3D" id="3.30.200.20">
    <property type="entry name" value="Phosphorylase Kinase, domain 1"/>
    <property type="match status" value="1"/>
</dbReference>
<dbReference type="Proteomes" id="UP000007797">
    <property type="component" value="Unassembled WGS sequence"/>
</dbReference>
<keyword evidence="8" id="KW-0472">Membrane</keyword>
<dbReference type="InterPro" id="IPR011009">
    <property type="entry name" value="Kinase-like_dom_sf"/>
</dbReference>
<evidence type="ECO:0000313" key="10">
    <source>
        <dbReference type="EMBL" id="EGG16220.1"/>
    </source>
</evidence>
<keyword evidence="3" id="KW-0808">Transferase</keyword>
<keyword evidence="8" id="KW-1133">Transmembrane helix</keyword>
<organism evidence="10 11">
    <name type="scientific">Cavenderia fasciculata</name>
    <name type="common">Slime mold</name>
    <name type="synonym">Dictyostelium fasciculatum</name>
    <dbReference type="NCBI Taxonomy" id="261658"/>
    <lineage>
        <taxon>Eukaryota</taxon>
        <taxon>Amoebozoa</taxon>
        <taxon>Evosea</taxon>
        <taxon>Eumycetozoa</taxon>
        <taxon>Dictyostelia</taxon>
        <taxon>Acytosteliales</taxon>
        <taxon>Cavenderiaceae</taxon>
        <taxon>Cavenderia</taxon>
    </lineage>
</organism>
<evidence type="ECO:0000256" key="4">
    <source>
        <dbReference type="ARBA" id="ARBA00022741"/>
    </source>
</evidence>
<evidence type="ECO:0000256" key="1">
    <source>
        <dbReference type="ARBA" id="ARBA00012513"/>
    </source>
</evidence>
<protein>
    <recommendedName>
        <fullName evidence="1">non-specific serine/threonine protein kinase</fullName>
        <ecNumber evidence="1">2.7.11.1</ecNumber>
    </recommendedName>
</protein>
<keyword evidence="5" id="KW-0418">Kinase</keyword>
<keyword evidence="8" id="KW-0812">Transmembrane</keyword>
<dbReference type="PANTHER" id="PTHR24054:SF51">
    <property type="entry name" value="SERINE_THREONINE-PROTEIN KINASE DDB_G0286481-RELATED"/>
    <property type="match status" value="1"/>
</dbReference>
<dbReference type="CDD" id="cd14132">
    <property type="entry name" value="STKc_CK2_alpha"/>
    <property type="match status" value="1"/>
</dbReference>
<dbReference type="KEGG" id="dfa:DFA_09250"/>
<keyword evidence="11" id="KW-1185">Reference proteome</keyword>
<dbReference type="AlphaFoldDB" id="F4Q738"/>
<evidence type="ECO:0000259" key="9">
    <source>
        <dbReference type="PROSITE" id="PS50011"/>
    </source>
</evidence>
<evidence type="ECO:0000256" key="8">
    <source>
        <dbReference type="SAM" id="Phobius"/>
    </source>
</evidence>
<dbReference type="OrthoDB" id="10254671at2759"/>
<evidence type="ECO:0000313" key="11">
    <source>
        <dbReference type="Proteomes" id="UP000007797"/>
    </source>
</evidence>
<dbReference type="GO" id="GO:0051726">
    <property type="term" value="P:regulation of cell cycle"/>
    <property type="evidence" value="ECO:0007669"/>
    <property type="project" value="TreeGrafter"/>
</dbReference>
<feature type="region of interest" description="Disordered" evidence="7">
    <location>
        <begin position="112"/>
        <end position="151"/>
    </location>
</feature>
<dbReference type="GO" id="GO:0004674">
    <property type="term" value="F:protein serine/threonine kinase activity"/>
    <property type="evidence" value="ECO:0007669"/>
    <property type="project" value="UniProtKB-KW"/>
</dbReference>
<dbReference type="GO" id="GO:0005829">
    <property type="term" value="C:cytosol"/>
    <property type="evidence" value="ECO:0007669"/>
    <property type="project" value="TreeGrafter"/>
</dbReference>
<dbReference type="Pfam" id="PF00069">
    <property type="entry name" value="Pkinase"/>
    <property type="match status" value="1"/>
</dbReference>
<keyword evidence="2" id="KW-0723">Serine/threonine-protein kinase</keyword>
<evidence type="ECO:0000256" key="5">
    <source>
        <dbReference type="ARBA" id="ARBA00022777"/>
    </source>
</evidence>
<sequence length="644" mass="73716">MNTTTTTLRPINSNSNSNNMICCCSCCHCNNNIKYITSTRERDRERGREMIYSFSRLCLVYVLSVWLVTQMGYIHITFTWAHPITSGTYLFALPPIIGYIGGIAVRSSVHILHKQQQPQTPPHHHVPPTPQVEGGNDDQHQHQHPNDIPNIKQLRRQIVTLGRSVECHQSKCMSPEYMFSDQQSISSGIGGAVHGEEMPPHFNGHHLGIFDAKTPHNASAVPFNNQLSTSNNNNHNQEGGGVDSTTTTHTTTTTSTSTTNTPINNTPIDNNGAPLTNINNGVEKSLNYSSTRKLRNVARCAHWNVNERMPKSYYDYENYYFAWQTPDNYEIIRKIGRGKYSEVFLGVHLNNSFQDSKIFNDINIPTTIDNNSKETGDIVIKVLKPIPKLKIQREVKILKSLEGGPNIIPLLDTVKDFESKTKSLVFPFINKTDVRELINYLGDDDLRYYMFELLKAIEFSHSKGIMHRDIKPHNIAIDHSQRKLYLLDWGLAEYYHPYKTYNIKVASRHYKPPELLVNMHDYDYSLDIWSLGCLFAGLILDRDPFFHGEDNDDQLVQISKVLGTDGLYEYLDKYGLELTEELQELIKPAPKKSWDIFIPFSNDDIAHPVAIDFLDKLLRYDPQERLTAQEAMNHPYFESFHKSK</sequence>
<dbReference type="PANTHER" id="PTHR24054">
    <property type="entry name" value="CASEIN KINASE II SUBUNIT ALPHA"/>
    <property type="match status" value="1"/>
</dbReference>
<proteinExistence type="predicted"/>
<feature type="domain" description="Protein kinase" evidence="9">
    <location>
        <begin position="329"/>
        <end position="637"/>
    </location>
</feature>
<dbReference type="STRING" id="1054147.F4Q738"/>
<dbReference type="SMART" id="SM00220">
    <property type="entry name" value="S_TKc"/>
    <property type="match status" value="1"/>
</dbReference>
<evidence type="ECO:0000256" key="6">
    <source>
        <dbReference type="ARBA" id="ARBA00022840"/>
    </source>
</evidence>
<name>F4Q738_CACFS</name>
<dbReference type="GO" id="GO:0005524">
    <property type="term" value="F:ATP binding"/>
    <property type="evidence" value="ECO:0007669"/>
    <property type="project" value="UniProtKB-KW"/>
</dbReference>
<dbReference type="FunFam" id="3.30.200.20:FF:000088">
    <property type="entry name" value="Casein kinase II subunit alpha"/>
    <property type="match status" value="1"/>
</dbReference>
<dbReference type="InterPro" id="IPR045216">
    <property type="entry name" value="CK2_alpha"/>
</dbReference>
<dbReference type="InterPro" id="IPR000719">
    <property type="entry name" value="Prot_kinase_dom"/>
</dbReference>
<dbReference type="PROSITE" id="PS50011">
    <property type="entry name" value="PROTEIN_KINASE_DOM"/>
    <property type="match status" value="1"/>
</dbReference>
<feature type="compositionally biased region" description="Low complexity" evidence="7">
    <location>
        <begin position="224"/>
        <end position="271"/>
    </location>
</feature>
<accession>F4Q738</accession>
<keyword evidence="4" id="KW-0547">Nucleotide-binding</keyword>
<reference evidence="11" key="1">
    <citation type="journal article" date="2011" name="Genome Res.">
        <title>Phylogeny-wide analysis of social amoeba genomes highlights ancient origins for complex intercellular communication.</title>
        <authorList>
            <person name="Heidel A.J."/>
            <person name="Lawal H.M."/>
            <person name="Felder M."/>
            <person name="Schilde C."/>
            <person name="Helps N.R."/>
            <person name="Tunggal B."/>
            <person name="Rivero F."/>
            <person name="John U."/>
            <person name="Schleicher M."/>
            <person name="Eichinger L."/>
            <person name="Platzer M."/>
            <person name="Noegel A.A."/>
            <person name="Schaap P."/>
            <person name="Gloeckner G."/>
        </authorList>
    </citation>
    <scope>NUCLEOTIDE SEQUENCE [LARGE SCALE GENOMIC DNA]</scope>
    <source>
        <strain evidence="11">SH3</strain>
    </source>
</reference>
<gene>
    <name evidence="10" type="ORF">DFA_09250</name>
</gene>
<feature type="transmembrane region" description="Helical" evidence="8">
    <location>
        <begin position="50"/>
        <end position="69"/>
    </location>
</feature>
<dbReference type="EMBL" id="GL883024">
    <property type="protein sequence ID" value="EGG16220.1"/>
    <property type="molecule type" value="Genomic_DNA"/>
</dbReference>
<dbReference type="GeneID" id="14868366"/>
<dbReference type="Gene3D" id="1.10.510.10">
    <property type="entry name" value="Transferase(Phosphotransferase) domain 1"/>
    <property type="match status" value="1"/>
</dbReference>
<dbReference type="GO" id="GO:0005956">
    <property type="term" value="C:protein kinase CK2 complex"/>
    <property type="evidence" value="ECO:0007669"/>
    <property type="project" value="TreeGrafter"/>
</dbReference>
<evidence type="ECO:0000256" key="3">
    <source>
        <dbReference type="ARBA" id="ARBA00022679"/>
    </source>
</evidence>
<dbReference type="EC" id="2.7.11.1" evidence="1"/>
<dbReference type="RefSeq" id="XP_004354604.1">
    <property type="nucleotide sequence ID" value="XM_004354552.1"/>
</dbReference>
<keyword evidence="6" id="KW-0067">ATP-binding</keyword>
<evidence type="ECO:0000256" key="7">
    <source>
        <dbReference type="SAM" id="MobiDB-lite"/>
    </source>
</evidence>
<dbReference type="FunFam" id="1.10.510.10:FF:000059">
    <property type="entry name" value="Casein kinase II subunit alpha"/>
    <property type="match status" value="1"/>
</dbReference>